<evidence type="ECO:0000256" key="7">
    <source>
        <dbReference type="SAM" id="Phobius"/>
    </source>
</evidence>
<sequence length="174" mass="20409">MDVLLDSVQHLGQYLATHYFITLLVFGVVFVIIKYYRRDDSKHWEDRNVRGKDVKMPSFWTFIWKRQSSEVVLQAMADKYGNLYGIRQFGKTVIICSKPDIISLVLSKEFTSFTNRRNMNLDSDPLFSNMLQAVMDDQWKRLRAIVSPTFSTGKLRKMRPLIDDCLQTMINNLN</sequence>
<evidence type="ECO:0000256" key="1">
    <source>
        <dbReference type="ARBA" id="ARBA00010617"/>
    </source>
</evidence>
<keyword evidence="9" id="KW-1185">Reference proteome</keyword>
<gene>
    <name evidence="8" type="ORF">ONB1V03_LOCUS18502</name>
</gene>
<keyword evidence="7" id="KW-0812">Transmembrane</keyword>
<dbReference type="Pfam" id="PF00067">
    <property type="entry name" value="p450"/>
    <property type="match status" value="1"/>
</dbReference>
<dbReference type="OrthoDB" id="6435524at2759"/>
<keyword evidence="3" id="KW-0479">Metal-binding</keyword>
<evidence type="ECO:0000256" key="5">
    <source>
        <dbReference type="ARBA" id="ARBA00023004"/>
    </source>
</evidence>
<keyword evidence="5" id="KW-0408">Iron</keyword>
<dbReference type="AlphaFoldDB" id="A0A7R9MLB0"/>
<dbReference type="PANTHER" id="PTHR24302:SF15">
    <property type="entry name" value="FATTY-ACID PEROXYGENASE"/>
    <property type="match status" value="1"/>
</dbReference>
<dbReference type="GO" id="GO:0008395">
    <property type="term" value="F:steroid hydroxylase activity"/>
    <property type="evidence" value="ECO:0007669"/>
    <property type="project" value="TreeGrafter"/>
</dbReference>
<reference evidence="8" key="1">
    <citation type="submission" date="2020-11" db="EMBL/GenBank/DDBJ databases">
        <authorList>
            <person name="Tran Van P."/>
        </authorList>
    </citation>
    <scope>NUCLEOTIDE SEQUENCE</scope>
</reference>
<keyword evidence="4" id="KW-0560">Oxidoreductase</keyword>
<name>A0A7R9MLB0_9ACAR</name>
<dbReference type="Gene3D" id="1.10.630.10">
    <property type="entry name" value="Cytochrome P450"/>
    <property type="match status" value="1"/>
</dbReference>
<evidence type="ECO:0000256" key="3">
    <source>
        <dbReference type="ARBA" id="ARBA00022723"/>
    </source>
</evidence>
<evidence type="ECO:0000313" key="9">
    <source>
        <dbReference type="Proteomes" id="UP000728032"/>
    </source>
</evidence>
<keyword evidence="6" id="KW-0503">Monooxygenase</keyword>
<dbReference type="EMBL" id="CAJPVJ010025644">
    <property type="protein sequence ID" value="CAG2179078.1"/>
    <property type="molecule type" value="Genomic_DNA"/>
</dbReference>
<dbReference type="Proteomes" id="UP000728032">
    <property type="component" value="Unassembled WGS sequence"/>
</dbReference>
<dbReference type="InterPro" id="IPR001128">
    <property type="entry name" value="Cyt_P450"/>
</dbReference>
<dbReference type="InterPro" id="IPR036396">
    <property type="entry name" value="Cyt_P450_sf"/>
</dbReference>
<dbReference type="PANTHER" id="PTHR24302">
    <property type="entry name" value="CYTOCHROME P450 FAMILY 3"/>
    <property type="match status" value="1"/>
</dbReference>
<protein>
    <recommendedName>
        <fullName evidence="10">Cytochrome P450</fullName>
    </recommendedName>
</protein>
<feature type="non-terminal residue" evidence="8">
    <location>
        <position position="1"/>
    </location>
</feature>
<evidence type="ECO:0008006" key="10">
    <source>
        <dbReference type="Google" id="ProtNLM"/>
    </source>
</evidence>
<dbReference type="InterPro" id="IPR050705">
    <property type="entry name" value="Cytochrome_P450_3A"/>
</dbReference>
<evidence type="ECO:0000256" key="4">
    <source>
        <dbReference type="ARBA" id="ARBA00023002"/>
    </source>
</evidence>
<evidence type="ECO:0000313" key="8">
    <source>
        <dbReference type="EMBL" id="CAD7661942.1"/>
    </source>
</evidence>
<dbReference type="SUPFAM" id="SSF48264">
    <property type="entry name" value="Cytochrome P450"/>
    <property type="match status" value="1"/>
</dbReference>
<organism evidence="8">
    <name type="scientific">Oppiella nova</name>
    <dbReference type="NCBI Taxonomy" id="334625"/>
    <lineage>
        <taxon>Eukaryota</taxon>
        <taxon>Metazoa</taxon>
        <taxon>Ecdysozoa</taxon>
        <taxon>Arthropoda</taxon>
        <taxon>Chelicerata</taxon>
        <taxon>Arachnida</taxon>
        <taxon>Acari</taxon>
        <taxon>Acariformes</taxon>
        <taxon>Sarcoptiformes</taxon>
        <taxon>Oribatida</taxon>
        <taxon>Brachypylina</taxon>
        <taxon>Oppioidea</taxon>
        <taxon>Oppiidae</taxon>
        <taxon>Oppiella</taxon>
    </lineage>
</organism>
<comment type="similarity">
    <text evidence="1">Belongs to the cytochrome P450 family.</text>
</comment>
<keyword evidence="7" id="KW-0472">Membrane</keyword>
<evidence type="ECO:0000256" key="2">
    <source>
        <dbReference type="ARBA" id="ARBA00022617"/>
    </source>
</evidence>
<dbReference type="EMBL" id="OC940469">
    <property type="protein sequence ID" value="CAD7661942.1"/>
    <property type="molecule type" value="Genomic_DNA"/>
</dbReference>
<keyword evidence="2" id="KW-0349">Heme</keyword>
<dbReference type="GO" id="GO:0016705">
    <property type="term" value="F:oxidoreductase activity, acting on paired donors, with incorporation or reduction of molecular oxygen"/>
    <property type="evidence" value="ECO:0007669"/>
    <property type="project" value="InterPro"/>
</dbReference>
<proteinExistence type="inferred from homology"/>
<evidence type="ECO:0000256" key="6">
    <source>
        <dbReference type="ARBA" id="ARBA00023033"/>
    </source>
</evidence>
<feature type="transmembrane region" description="Helical" evidence="7">
    <location>
        <begin position="12"/>
        <end position="33"/>
    </location>
</feature>
<accession>A0A7R9MLB0</accession>
<dbReference type="GO" id="GO:0005506">
    <property type="term" value="F:iron ion binding"/>
    <property type="evidence" value="ECO:0007669"/>
    <property type="project" value="InterPro"/>
</dbReference>
<keyword evidence="7" id="KW-1133">Transmembrane helix</keyword>
<dbReference type="GO" id="GO:0020037">
    <property type="term" value="F:heme binding"/>
    <property type="evidence" value="ECO:0007669"/>
    <property type="project" value="InterPro"/>
</dbReference>